<evidence type="ECO:0008006" key="4">
    <source>
        <dbReference type="Google" id="ProtNLM"/>
    </source>
</evidence>
<protein>
    <recommendedName>
        <fullName evidence="4">CsbD-like domain-containing protein</fullName>
    </recommendedName>
</protein>
<dbReference type="AlphaFoldDB" id="A0A1Y2IRS6"/>
<feature type="region of interest" description="Disordered" evidence="1">
    <location>
        <begin position="128"/>
        <end position="150"/>
    </location>
</feature>
<feature type="region of interest" description="Disordered" evidence="1">
    <location>
        <begin position="1"/>
        <end position="104"/>
    </location>
</feature>
<feature type="compositionally biased region" description="Low complexity" evidence="1">
    <location>
        <begin position="134"/>
        <end position="150"/>
    </location>
</feature>
<proteinExistence type="predicted"/>
<evidence type="ECO:0000313" key="2">
    <source>
        <dbReference type="EMBL" id="OSD03826.1"/>
    </source>
</evidence>
<evidence type="ECO:0000256" key="1">
    <source>
        <dbReference type="SAM" id="MobiDB-lite"/>
    </source>
</evidence>
<evidence type="ECO:0000313" key="3">
    <source>
        <dbReference type="Proteomes" id="UP000193067"/>
    </source>
</evidence>
<sequence length="150" mass="15413">MSQTSHPSTPLTTTLRTQPPPTHHLHSSSDPLPGASSPAAAPPNYSADVTNDPRAWQDPGMRERERGDVRAVVAGAQHHAGPDTDTEREAEAEAGAGGKPKVTDKIVGKTQKVAGKMTGNAALHEKGALREAGGKAAAAAAQGQARAPHD</sequence>
<feature type="compositionally biased region" description="Low complexity" evidence="1">
    <location>
        <begin position="28"/>
        <end position="47"/>
    </location>
</feature>
<feature type="compositionally biased region" description="Basic and acidic residues" evidence="1">
    <location>
        <begin position="60"/>
        <end position="69"/>
    </location>
</feature>
<gene>
    <name evidence="2" type="ORF">PYCCODRAFT_1476760</name>
</gene>
<feature type="compositionally biased region" description="Basic and acidic residues" evidence="1">
    <location>
        <begin position="80"/>
        <end position="91"/>
    </location>
</feature>
<dbReference type="Proteomes" id="UP000193067">
    <property type="component" value="Unassembled WGS sequence"/>
</dbReference>
<organism evidence="2 3">
    <name type="scientific">Trametes coccinea (strain BRFM310)</name>
    <name type="common">Pycnoporus coccineus</name>
    <dbReference type="NCBI Taxonomy" id="1353009"/>
    <lineage>
        <taxon>Eukaryota</taxon>
        <taxon>Fungi</taxon>
        <taxon>Dikarya</taxon>
        <taxon>Basidiomycota</taxon>
        <taxon>Agaricomycotina</taxon>
        <taxon>Agaricomycetes</taxon>
        <taxon>Polyporales</taxon>
        <taxon>Polyporaceae</taxon>
        <taxon>Trametes</taxon>
    </lineage>
</organism>
<name>A0A1Y2IRS6_TRAC3</name>
<keyword evidence="3" id="KW-1185">Reference proteome</keyword>
<feature type="compositionally biased region" description="Low complexity" evidence="1">
    <location>
        <begin position="1"/>
        <end position="17"/>
    </location>
</feature>
<accession>A0A1Y2IRS6</accession>
<dbReference type="OrthoDB" id="3210574at2759"/>
<dbReference type="EMBL" id="KZ084099">
    <property type="protein sequence ID" value="OSD03826.1"/>
    <property type="molecule type" value="Genomic_DNA"/>
</dbReference>
<reference evidence="2 3" key="1">
    <citation type="journal article" date="2015" name="Biotechnol. Biofuels">
        <title>Enhanced degradation of softwood versus hardwood by the white-rot fungus Pycnoporus coccineus.</title>
        <authorList>
            <person name="Couturier M."/>
            <person name="Navarro D."/>
            <person name="Chevret D."/>
            <person name="Henrissat B."/>
            <person name="Piumi F."/>
            <person name="Ruiz-Duenas F.J."/>
            <person name="Martinez A.T."/>
            <person name="Grigoriev I.V."/>
            <person name="Riley R."/>
            <person name="Lipzen A."/>
            <person name="Berrin J.G."/>
            <person name="Master E.R."/>
            <person name="Rosso M.N."/>
        </authorList>
    </citation>
    <scope>NUCLEOTIDE SEQUENCE [LARGE SCALE GENOMIC DNA]</scope>
    <source>
        <strain evidence="2 3">BRFM310</strain>
    </source>
</reference>